<gene>
    <name evidence="3" type="ORF">NDI79_15475</name>
</gene>
<dbReference type="Pfam" id="PF26492">
    <property type="entry name" value="DUF8160"/>
    <property type="match status" value="1"/>
</dbReference>
<comment type="caution">
    <text evidence="3">The sequence shown here is derived from an EMBL/GenBank/DDBJ whole genome shotgun (WGS) entry which is preliminary data.</text>
</comment>
<evidence type="ECO:0000259" key="2">
    <source>
        <dbReference type="Pfam" id="PF26492"/>
    </source>
</evidence>
<sequence>MSGEDRADRLRRRRQRARDRALTGESEGAEDREDAEEAGGESEPSETDETEKTAKPDGTAKPDESGETDETDGAGEPDGAGEEEPKLSVKDEQKPTYMYLPHGIRRDLDRAYSILKAEYEYEYEESFEKNRHFYPLVVSLGLEAVDELDAGDVRSRLEEER</sequence>
<dbReference type="Proteomes" id="UP001254813">
    <property type="component" value="Unassembled WGS sequence"/>
</dbReference>
<name>A0ABU2G5K3_9EURY</name>
<evidence type="ECO:0000256" key="1">
    <source>
        <dbReference type="SAM" id="MobiDB-lite"/>
    </source>
</evidence>
<dbReference type="EMBL" id="JAMQOQ010000004">
    <property type="protein sequence ID" value="MDS0295573.1"/>
    <property type="molecule type" value="Genomic_DNA"/>
</dbReference>
<proteinExistence type="predicted"/>
<evidence type="ECO:0000313" key="4">
    <source>
        <dbReference type="Proteomes" id="UP001254813"/>
    </source>
</evidence>
<protein>
    <recommendedName>
        <fullName evidence="2">DUF8160 domain-containing protein</fullName>
    </recommendedName>
</protein>
<feature type="region of interest" description="Disordered" evidence="1">
    <location>
        <begin position="1"/>
        <end position="95"/>
    </location>
</feature>
<feature type="domain" description="DUF8160" evidence="2">
    <location>
        <begin position="30"/>
        <end position="159"/>
    </location>
</feature>
<organism evidence="3 4">
    <name type="scientific">Halogeometricum luteum</name>
    <dbReference type="NCBI Taxonomy" id="2950537"/>
    <lineage>
        <taxon>Archaea</taxon>
        <taxon>Methanobacteriati</taxon>
        <taxon>Methanobacteriota</taxon>
        <taxon>Stenosarchaea group</taxon>
        <taxon>Halobacteria</taxon>
        <taxon>Halobacteriales</taxon>
        <taxon>Haloferacaceae</taxon>
        <taxon>Halogeometricum</taxon>
    </lineage>
</organism>
<feature type="compositionally biased region" description="Basic and acidic residues" evidence="1">
    <location>
        <begin position="50"/>
        <end position="64"/>
    </location>
</feature>
<dbReference type="InterPro" id="IPR058474">
    <property type="entry name" value="DUF8160"/>
</dbReference>
<feature type="compositionally biased region" description="Acidic residues" evidence="1">
    <location>
        <begin position="65"/>
        <end position="82"/>
    </location>
</feature>
<feature type="compositionally biased region" description="Acidic residues" evidence="1">
    <location>
        <begin position="27"/>
        <end position="49"/>
    </location>
</feature>
<feature type="compositionally biased region" description="Basic and acidic residues" evidence="1">
    <location>
        <begin position="83"/>
        <end position="94"/>
    </location>
</feature>
<dbReference type="RefSeq" id="WP_310929501.1">
    <property type="nucleotide sequence ID" value="NZ_JAMQOQ010000004.1"/>
</dbReference>
<keyword evidence="4" id="KW-1185">Reference proteome</keyword>
<evidence type="ECO:0000313" key="3">
    <source>
        <dbReference type="EMBL" id="MDS0295573.1"/>
    </source>
</evidence>
<accession>A0ABU2G5K3</accession>
<reference evidence="3 4" key="1">
    <citation type="submission" date="2022-06" db="EMBL/GenBank/DDBJ databases">
        <title>Halogeometricum sp. a new haloarchaeum isolate from saline soil.</title>
        <authorList>
            <person name="Strakova D."/>
            <person name="Galisteo C."/>
            <person name="Sanchez-Porro C."/>
            <person name="Ventosa A."/>
        </authorList>
    </citation>
    <scope>NUCLEOTIDE SEQUENCE [LARGE SCALE GENOMIC DNA]</scope>
    <source>
        <strain evidence="4">S3BR25-2</strain>
    </source>
</reference>